<dbReference type="Proteomes" id="UP001499951">
    <property type="component" value="Unassembled WGS sequence"/>
</dbReference>
<dbReference type="SUPFAM" id="SSF53335">
    <property type="entry name" value="S-adenosyl-L-methionine-dependent methyltransferases"/>
    <property type="match status" value="1"/>
</dbReference>
<name>A0ABN1F473_9PROT</name>
<dbReference type="GO" id="GO:0008168">
    <property type="term" value="F:methyltransferase activity"/>
    <property type="evidence" value="ECO:0007669"/>
    <property type="project" value="UniProtKB-KW"/>
</dbReference>
<dbReference type="InterPro" id="IPR029063">
    <property type="entry name" value="SAM-dependent_MTases_sf"/>
</dbReference>
<dbReference type="Pfam" id="PF08241">
    <property type="entry name" value="Methyltransf_11"/>
    <property type="match status" value="1"/>
</dbReference>
<gene>
    <name evidence="2" type="ORF">GCM10008942_33520</name>
</gene>
<dbReference type="Gene3D" id="3.40.50.150">
    <property type="entry name" value="Vaccinia Virus protein VP39"/>
    <property type="match status" value="1"/>
</dbReference>
<proteinExistence type="predicted"/>
<keyword evidence="2" id="KW-0808">Transferase</keyword>
<dbReference type="GO" id="GO:0032259">
    <property type="term" value="P:methylation"/>
    <property type="evidence" value="ECO:0007669"/>
    <property type="project" value="UniProtKB-KW"/>
</dbReference>
<evidence type="ECO:0000313" key="2">
    <source>
        <dbReference type="EMBL" id="GAA0581919.1"/>
    </source>
</evidence>
<reference evidence="2 3" key="1">
    <citation type="journal article" date="2019" name="Int. J. Syst. Evol. Microbiol.">
        <title>The Global Catalogue of Microorganisms (GCM) 10K type strain sequencing project: providing services to taxonomists for standard genome sequencing and annotation.</title>
        <authorList>
            <consortium name="The Broad Institute Genomics Platform"/>
            <consortium name="The Broad Institute Genome Sequencing Center for Infectious Disease"/>
            <person name="Wu L."/>
            <person name="Ma J."/>
        </authorList>
    </citation>
    <scope>NUCLEOTIDE SEQUENCE [LARGE SCALE GENOMIC DNA]</scope>
    <source>
        <strain evidence="2 3">JCM 15089</strain>
    </source>
</reference>
<sequence length="246" mass="27150">MGLSLVAMQLDAGELSDFYESALGRAARRQICHRLKLFWPHCRGLRVLGYGFAPPYLKSWLTEAERVIAMMPPRTGVTAWPATRQLAVLGEEDALPFADAVFDRILVVHGLEGADAARVLLRQLWRVLAPEGRILLVTPNRASLWAQLEASPFACGRPFHRSELASLLTDTLFEPVQWDRALYLPPFAGRRMAGLGDGFERLGRRLFPGVAGVHLVEASKSLYGRAVRKTPAKAKAALRPAATLQS</sequence>
<evidence type="ECO:0000259" key="1">
    <source>
        <dbReference type="Pfam" id="PF08241"/>
    </source>
</evidence>
<evidence type="ECO:0000313" key="3">
    <source>
        <dbReference type="Proteomes" id="UP001499951"/>
    </source>
</evidence>
<comment type="caution">
    <text evidence="2">The sequence shown here is derived from an EMBL/GenBank/DDBJ whole genome shotgun (WGS) entry which is preliminary data.</text>
</comment>
<organism evidence="2 3">
    <name type="scientific">Rhizomicrobium electricum</name>
    <dbReference type="NCBI Taxonomy" id="480070"/>
    <lineage>
        <taxon>Bacteria</taxon>
        <taxon>Pseudomonadati</taxon>
        <taxon>Pseudomonadota</taxon>
        <taxon>Alphaproteobacteria</taxon>
        <taxon>Micropepsales</taxon>
        <taxon>Micropepsaceae</taxon>
        <taxon>Rhizomicrobium</taxon>
    </lineage>
</organism>
<protein>
    <submittedName>
        <fullName evidence="2">Methyltransferase domain-containing protein</fullName>
    </submittedName>
</protein>
<dbReference type="InterPro" id="IPR013216">
    <property type="entry name" value="Methyltransf_11"/>
</dbReference>
<keyword evidence="3" id="KW-1185">Reference proteome</keyword>
<dbReference type="EMBL" id="BAAADD010000009">
    <property type="protein sequence ID" value="GAA0581919.1"/>
    <property type="molecule type" value="Genomic_DNA"/>
</dbReference>
<feature type="domain" description="Methyltransferase type 11" evidence="1">
    <location>
        <begin position="88"/>
        <end position="135"/>
    </location>
</feature>
<accession>A0ABN1F473</accession>
<keyword evidence="2" id="KW-0489">Methyltransferase</keyword>